<name>A0A7W6JXE8_9SPHN</name>
<keyword evidence="2" id="KW-1185">Reference proteome</keyword>
<evidence type="ECO:0000313" key="2">
    <source>
        <dbReference type="Proteomes" id="UP000557392"/>
    </source>
</evidence>
<accession>A0A7W6JXE8</accession>
<protein>
    <submittedName>
        <fullName evidence="1">Uncharacterized protein</fullName>
    </submittedName>
</protein>
<gene>
    <name evidence="1" type="ORF">GGR46_003908</name>
</gene>
<dbReference type="Proteomes" id="UP000557392">
    <property type="component" value="Unassembled WGS sequence"/>
</dbReference>
<organism evidence="1 2">
    <name type="scientific">Sphingomonas kyeonggiensis</name>
    <dbReference type="NCBI Taxonomy" id="1268553"/>
    <lineage>
        <taxon>Bacteria</taxon>
        <taxon>Pseudomonadati</taxon>
        <taxon>Pseudomonadota</taxon>
        <taxon>Alphaproteobacteria</taxon>
        <taxon>Sphingomonadales</taxon>
        <taxon>Sphingomonadaceae</taxon>
        <taxon>Sphingomonas</taxon>
    </lineage>
</organism>
<reference evidence="1 2" key="1">
    <citation type="submission" date="2020-08" db="EMBL/GenBank/DDBJ databases">
        <title>Genomic Encyclopedia of Type Strains, Phase IV (KMG-IV): sequencing the most valuable type-strain genomes for metagenomic binning, comparative biology and taxonomic classification.</title>
        <authorList>
            <person name="Goeker M."/>
        </authorList>
    </citation>
    <scope>NUCLEOTIDE SEQUENCE [LARGE SCALE GENOMIC DNA]</scope>
    <source>
        <strain evidence="1 2">DSM 101806</strain>
    </source>
</reference>
<evidence type="ECO:0000313" key="1">
    <source>
        <dbReference type="EMBL" id="MBB4100336.1"/>
    </source>
</evidence>
<dbReference type="AlphaFoldDB" id="A0A7W6JXE8"/>
<proteinExistence type="predicted"/>
<sequence length="39" mass="4236">MFSLISLILAARREITMPVAVQAPRAAAANEQVELRRAA</sequence>
<dbReference type="EMBL" id="JACIEH010000003">
    <property type="protein sequence ID" value="MBB4100336.1"/>
    <property type="molecule type" value="Genomic_DNA"/>
</dbReference>
<comment type="caution">
    <text evidence="1">The sequence shown here is derived from an EMBL/GenBank/DDBJ whole genome shotgun (WGS) entry which is preliminary data.</text>
</comment>